<keyword evidence="4" id="KW-1185">Reference proteome</keyword>
<dbReference type="EMBL" id="BMTD01000038">
    <property type="protein sequence ID" value="GGV29978.1"/>
    <property type="molecule type" value="Genomic_DNA"/>
</dbReference>
<reference evidence="3" key="2">
    <citation type="submission" date="2020-09" db="EMBL/GenBank/DDBJ databases">
        <authorList>
            <person name="Sun Q."/>
            <person name="Ohkuma M."/>
        </authorList>
    </citation>
    <scope>NUCLEOTIDE SEQUENCE</scope>
    <source>
        <strain evidence="3">JCM 4369</strain>
    </source>
</reference>
<evidence type="ECO:0000256" key="1">
    <source>
        <dbReference type="SAM" id="MobiDB-lite"/>
    </source>
</evidence>
<feature type="chain" id="PRO_5036909052" description="Secreted protein" evidence="2">
    <location>
        <begin position="36"/>
        <end position="103"/>
    </location>
</feature>
<gene>
    <name evidence="3" type="ORF">GCM10010260_83200</name>
</gene>
<feature type="compositionally biased region" description="Low complexity" evidence="1">
    <location>
        <begin position="89"/>
        <end position="103"/>
    </location>
</feature>
<feature type="compositionally biased region" description="Basic residues" evidence="1">
    <location>
        <begin position="77"/>
        <end position="86"/>
    </location>
</feature>
<evidence type="ECO:0000313" key="3">
    <source>
        <dbReference type="EMBL" id="GGV29978.1"/>
    </source>
</evidence>
<protein>
    <recommendedName>
        <fullName evidence="5">Secreted protein</fullName>
    </recommendedName>
</protein>
<reference evidence="3" key="1">
    <citation type="journal article" date="2014" name="Int. J. Syst. Evol. Microbiol.">
        <title>Complete genome sequence of Corynebacterium casei LMG S-19264T (=DSM 44701T), isolated from a smear-ripened cheese.</title>
        <authorList>
            <consortium name="US DOE Joint Genome Institute (JGI-PGF)"/>
            <person name="Walter F."/>
            <person name="Albersmeier A."/>
            <person name="Kalinowski J."/>
            <person name="Ruckert C."/>
        </authorList>
    </citation>
    <scope>NUCLEOTIDE SEQUENCE</scope>
    <source>
        <strain evidence="3">JCM 4369</strain>
    </source>
</reference>
<feature type="signal peptide" evidence="2">
    <location>
        <begin position="1"/>
        <end position="35"/>
    </location>
</feature>
<evidence type="ECO:0000313" key="4">
    <source>
        <dbReference type="Proteomes" id="UP000618795"/>
    </source>
</evidence>
<dbReference type="Proteomes" id="UP000618795">
    <property type="component" value="Unassembled WGS sequence"/>
</dbReference>
<name>A0A918MFA0_9ACTN</name>
<feature type="region of interest" description="Disordered" evidence="1">
    <location>
        <begin position="67"/>
        <end position="103"/>
    </location>
</feature>
<organism evidence="3 4">
    <name type="scientific">Streptomyces filipinensis</name>
    <dbReference type="NCBI Taxonomy" id="66887"/>
    <lineage>
        <taxon>Bacteria</taxon>
        <taxon>Bacillati</taxon>
        <taxon>Actinomycetota</taxon>
        <taxon>Actinomycetes</taxon>
        <taxon>Kitasatosporales</taxon>
        <taxon>Streptomycetaceae</taxon>
        <taxon>Streptomyces</taxon>
    </lineage>
</organism>
<proteinExistence type="predicted"/>
<dbReference type="AlphaFoldDB" id="A0A918MFA0"/>
<keyword evidence="2" id="KW-0732">Signal</keyword>
<accession>A0A918MFA0</accession>
<evidence type="ECO:0000256" key="2">
    <source>
        <dbReference type="SAM" id="SignalP"/>
    </source>
</evidence>
<evidence type="ECO:0008006" key="5">
    <source>
        <dbReference type="Google" id="ProtNLM"/>
    </source>
</evidence>
<comment type="caution">
    <text evidence="3">The sequence shown here is derived from an EMBL/GenBank/DDBJ whole genome shotgun (WGS) entry which is preliminary data.</text>
</comment>
<sequence length="103" mass="10317">MDSHPGGIVRRLVGCLLALAALLGLSLSAPQPASADVIGSGASLACEYGGVGAVNDVVDAITGQDHSACATPSARPCPRKSTRRGKPCGTPSSGTSSTRLRTW</sequence>